<comment type="caution">
    <text evidence="9">The sequence shown here is derived from an EMBL/GenBank/DDBJ whole genome shotgun (WGS) entry which is preliminary data.</text>
</comment>
<proteinExistence type="inferred from homology"/>
<dbReference type="RefSeq" id="WP_345718635.1">
    <property type="nucleotide sequence ID" value="NZ_BAAAZO010000002.1"/>
</dbReference>
<keyword evidence="5 7" id="KW-1133">Transmembrane helix</keyword>
<feature type="transmembrane region" description="Helical" evidence="7">
    <location>
        <begin position="130"/>
        <end position="148"/>
    </location>
</feature>
<dbReference type="PANTHER" id="PTHR43386">
    <property type="entry name" value="OLIGOPEPTIDE TRANSPORT SYSTEM PERMEASE PROTEIN APPC"/>
    <property type="match status" value="1"/>
</dbReference>
<keyword evidence="6 7" id="KW-0472">Membrane</keyword>
<feature type="transmembrane region" description="Helical" evidence="7">
    <location>
        <begin position="195"/>
        <end position="217"/>
    </location>
</feature>
<feature type="transmembrane region" description="Helical" evidence="7">
    <location>
        <begin position="105"/>
        <end position="124"/>
    </location>
</feature>
<feature type="domain" description="ABC transmembrane type-1" evidence="8">
    <location>
        <begin position="65"/>
        <end position="255"/>
    </location>
</feature>
<evidence type="ECO:0000256" key="2">
    <source>
        <dbReference type="ARBA" id="ARBA00022448"/>
    </source>
</evidence>
<dbReference type="PROSITE" id="PS50928">
    <property type="entry name" value="ABC_TM1"/>
    <property type="match status" value="1"/>
</dbReference>
<reference evidence="10" key="1">
    <citation type="journal article" date="2019" name="Int. J. Syst. Evol. Microbiol.">
        <title>The Global Catalogue of Microorganisms (GCM) 10K type strain sequencing project: providing services to taxonomists for standard genome sequencing and annotation.</title>
        <authorList>
            <consortium name="The Broad Institute Genomics Platform"/>
            <consortium name="The Broad Institute Genome Sequencing Center for Infectious Disease"/>
            <person name="Wu L."/>
            <person name="Ma J."/>
        </authorList>
    </citation>
    <scope>NUCLEOTIDE SEQUENCE [LARGE SCALE GENOMIC DNA]</scope>
    <source>
        <strain evidence="10">JCM 16902</strain>
    </source>
</reference>
<sequence length="273" mass="27563">MSGLRRWVFALPVGAVVTVAVIGPWLAPGSITAPVGRPFEPGGTAHLLGTDVLGRDVLARVLAGGRALVLQAIAATLLGSLAGLSVGIGTARTCHRRTAAAGQRAVDAFAAVPAVLVLLLAASGSAGSDVVVAVAITAVSIPFSVRIIHERTSRLITTDYVCDARARGESGWAVIRYDLLPGIAPVALAEGGIRFVAATQLAATAGFLGLGAGAPTANWGRMVRENSTGLNANPLPVIVPAVLLVVLAVGMSALLDRLAVERAGGLEQTGQLA</sequence>
<comment type="subcellular location">
    <subcellularLocation>
        <location evidence="1 7">Cell membrane</location>
        <topology evidence="1 7">Multi-pass membrane protein</topology>
    </subcellularLocation>
</comment>
<evidence type="ECO:0000313" key="9">
    <source>
        <dbReference type="EMBL" id="GAA3602877.1"/>
    </source>
</evidence>
<protein>
    <submittedName>
        <fullName evidence="9">ABC transporter permease subunit</fullName>
    </submittedName>
</protein>
<keyword evidence="3" id="KW-1003">Cell membrane</keyword>
<evidence type="ECO:0000256" key="6">
    <source>
        <dbReference type="ARBA" id="ARBA00023136"/>
    </source>
</evidence>
<organism evidence="9 10">
    <name type="scientific">Kineosporia mesophila</name>
    <dbReference type="NCBI Taxonomy" id="566012"/>
    <lineage>
        <taxon>Bacteria</taxon>
        <taxon>Bacillati</taxon>
        <taxon>Actinomycetota</taxon>
        <taxon>Actinomycetes</taxon>
        <taxon>Kineosporiales</taxon>
        <taxon>Kineosporiaceae</taxon>
        <taxon>Kineosporia</taxon>
    </lineage>
</organism>
<evidence type="ECO:0000256" key="7">
    <source>
        <dbReference type="RuleBase" id="RU363032"/>
    </source>
</evidence>
<gene>
    <name evidence="9" type="ORF">GCM10022223_18300</name>
</gene>
<feature type="transmembrane region" description="Helical" evidence="7">
    <location>
        <begin position="7"/>
        <end position="27"/>
    </location>
</feature>
<dbReference type="SUPFAM" id="SSF161098">
    <property type="entry name" value="MetI-like"/>
    <property type="match status" value="1"/>
</dbReference>
<dbReference type="InterPro" id="IPR000515">
    <property type="entry name" value="MetI-like"/>
</dbReference>
<dbReference type="Proteomes" id="UP001501074">
    <property type="component" value="Unassembled WGS sequence"/>
</dbReference>
<accession>A0ABP6ZAY1</accession>
<evidence type="ECO:0000256" key="1">
    <source>
        <dbReference type="ARBA" id="ARBA00004651"/>
    </source>
</evidence>
<dbReference type="InterPro" id="IPR035906">
    <property type="entry name" value="MetI-like_sf"/>
</dbReference>
<evidence type="ECO:0000313" key="10">
    <source>
        <dbReference type="Proteomes" id="UP001501074"/>
    </source>
</evidence>
<keyword evidence="2 7" id="KW-0813">Transport</keyword>
<evidence type="ECO:0000256" key="4">
    <source>
        <dbReference type="ARBA" id="ARBA00022692"/>
    </source>
</evidence>
<feature type="transmembrane region" description="Helical" evidence="7">
    <location>
        <begin position="237"/>
        <end position="255"/>
    </location>
</feature>
<keyword evidence="4 7" id="KW-0812">Transmembrane</keyword>
<dbReference type="Gene3D" id="1.10.3720.10">
    <property type="entry name" value="MetI-like"/>
    <property type="match status" value="1"/>
</dbReference>
<dbReference type="Pfam" id="PF00528">
    <property type="entry name" value="BPD_transp_1"/>
    <property type="match status" value="1"/>
</dbReference>
<evidence type="ECO:0000256" key="5">
    <source>
        <dbReference type="ARBA" id="ARBA00022989"/>
    </source>
</evidence>
<dbReference type="EMBL" id="BAAAZO010000002">
    <property type="protein sequence ID" value="GAA3602877.1"/>
    <property type="molecule type" value="Genomic_DNA"/>
</dbReference>
<feature type="transmembrane region" description="Helical" evidence="7">
    <location>
        <begin position="68"/>
        <end position="93"/>
    </location>
</feature>
<dbReference type="PANTHER" id="PTHR43386:SF25">
    <property type="entry name" value="PEPTIDE ABC TRANSPORTER PERMEASE PROTEIN"/>
    <property type="match status" value="1"/>
</dbReference>
<comment type="similarity">
    <text evidence="7">Belongs to the binding-protein-dependent transport system permease family.</text>
</comment>
<keyword evidence="10" id="KW-1185">Reference proteome</keyword>
<evidence type="ECO:0000256" key="3">
    <source>
        <dbReference type="ARBA" id="ARBA00022475"/>
    </source>
</evidence>
<evidence type="ECO:0000259" key="8">
    <source>
        <dbReference type="PROSITE" id="PS50928"/>
    </source>
</evidence>
<dbReference type="CDD" id="cd06261">
    <property type="entry name" value="TM_PBP2"/>
    <property type="match status" value="1"/>
</dbReference>
<dbReference type="InterPro" id="IPR050366">
    <property type="entry name" value="BP-dependent_transpt_permease"/>
</dbReference>
<name>A0ABP6ZAY1_9ACTN</name>